<reference evidence="3" key="1">
    <citation type="submission" date="2022-11" db="EMBL/GenBank/DDBJ databases">
        <authorList>
            <person name="Hyden B.L."/>
            <person name="Feng K."/>
            <person name="Yates T."/>
            <person name="Jawdy S."/>
            <person name="Smart L.B."/>
            <person name="Muchero W."/>
        </authorList>
    </citation>
    <scope>NUCLEOTIDE SEQUENCE</scope>
    <source>
        <tissue evidence="3">Shoot tip</tissue>
    </source>
</reference>
<dbReference type="Pfam" id="PF24818">
    <property type="entry name" value="PH_TRF2_HOY1"/>
    <property type="match status" value="1"/>
</dbReference>
<dbReference type="OrthoDB" id="6159439at2759"/>
<protein>
    <submittedName>
        <fullName evidence="3">F10A16.6 PROTEIN</fullName>
    </submittedName>
</protein>
<comment type="caution">
    <text evidence="3">The sequence shown here is derived from an EMBL/GenBank/DDBJ whole genome shotgun (WGS) entry which is preliminary data.</text>
</comment>
<dbReference type="InterPro" id="IPR057939">
    <property type="entry name" value="TRF2_HOY1_PH"/>
</dbReference>
<evidence type="ECO:0000259" key="2">
    <source>
        <dbReference type="Pfam" id="PF24818"/>
    </source>
</evidence>
<accession>A0A9Q0UWM7</accession>
<evidence type="ECO:0000256" key="1">
    <source>
        <dbReference type="SAM" id="MobiDB-lite"/>
    </source>
</evidence>
<feature type="domain" description="TRF2/HOY1 PH-like" evidence="2">
    <location>
        <begin position="131"/>
        <end position="224"/>
    </location>
</feature>
<dbReference type="PANTHER" id="PTHR33494:SF5">
    <property type="entry name" value="F10A16.6 PROTEIN"/>
    <property type="match status" value="1"/>
</dbReference>
<dbReference type="EMBL" id="JAPFFL010000003">
    <property type="protein sequence ID" value="KAJ6737809.1"/>
    <property type="molecule type" value="Genomic_DNA"/>
</dbReference>
<proteinExistence type="predicted"/>
<evidence type="ECO:0000313" key="3">
    <source>
        <dbReference type="EMBL" id="KAJ6737809.1"/>
    </source>
</evidence>
<name>A0A9Q0UWM7_SALVM</name>
<sequence>MVEKLDGFDLQGDGGGGENIEGIDDDTLDWLRSLFEINDDESNDIVRQTNQIIRETPKISNEENEMARKLLQLNNPLGLLLSPPPYWMDSVTNPNHARTIEAGVFHESSNQSMDSSDFAQQLMSYRLRASNFAASFIKIGEWQRASRNEGDLVAKFYFVKKKLVWEFLQGPIKYKIEIPWSHIIGINAVMEKNQPGILRIELNQPPTFHEEINQQPRRHTMLHHLTFPCENLDKHYQKLLLCEPRFFDLSKQSFPTLKNPFFHSNSHGNPGFAFDYNQGGQDSNLRSQFNFPNFPSHASQTHHFQPYEHIDKTQHVQRYGHNGHAQHVQPYGNNGLSSLKEMHSPASDSFNVLENQRMSYWDQGMSIYTDALARNHGLVPFVQSTQVHPAATFKNYSLANLGQEAVMNNNALLGDIQAGNYHEKYRMEMIESLSKMVNLHKEVNPESKIASQETYEQQKFTRMPQIHPANPPTPQQRNNFPYDPVNYPNPTVDDWIMRAMSNCKFCTVGVLRQAFCFEKLKKIVFLICDELLLNFAILLRILKFLQSEVVSASSSKFLAAIAKAVDIHSYDSSKEEIRVMLAWHELRVCDRQWRSDVIRTQ</sequence>
<dbReference type="PANTHER" id="PTHR33494">
    <property type="entry name" value="OS02G0793800 PROTEIN"/>
    <property type="match status" value="1"/>
</dbReference>
<feature type="region of interest" description="Disordered" evidence="1">
    <location>
        <begin position="1"/>
        <end position="22"/>
    </location>
</feature>
<gene>
    <name evidence="3" type="ORF">OIU85_019830</name>
</gene>
<keyword evidence="4" id="KW-1185">Reference proteome</keyword>
<reference evidence="3" key="2">
    <citation type="journal article" date="2023" name="Int. J. Mol. Sci.">
        <title>De Novo Assembly and Annotation of 11 Diverse Shrub Willow (Salix) Genomes Reveals Novel Gene Organization in Sex-Linked Regions.</title>
        <authorList>
            <person name="Hyden B."/>
            <person name="Feng K."/>
            <person name="Yates T.B."/>
            <person name="Jawdy S."/>
            <person name="Cereghino C."/>
            <person name="Smart L.B."/>
            <person name="Muchero W."/>
        </authorList>
    </citation>
    <scope>NUCLEOTIDE SEQUENCE [LARGE SCALE GENOMIC DNA]</scope>
    <source>
        <tissue evidence="3">Shoot tip</tissue>
    </source>
</reference>
<dbReference type="Proteomes" id="UP001151529">
    <property type="component" value="Chromosome 5"/>
</dbReference>
<evidence type="ECO:0000313" key="4">
    <source>
        <dbReference type="Proteomes" id="UP001151529"/>
    </source>
</evidence>
<dbReference type="AlphaFoldDB" id="A0A9Q0UWM7"/>
<organism evidence="3 4">
    <name type="scientific">Salix viminalis</name>
    <name type="common">Common osier</name>
    <name type="synonym">Basket willow</name>
    <dbReference type="NCBI Taxonomy" id="40686"/>
    <lineage>
        <taxon>Eukaryota</taxon>
        <taxon>Viridiplantae</taxon>
        <taxon>Streptophyta</taxon>
        <taxon>Embryophyta</taxon>
        <taxon>Tracheophyta</taxon>
        <taxon>Spermatophyta</taxon>
        <taxon>Magnoliopsida</taxon>
        <taxon>eudicotyledons</taxon>
        <taxon>Gunneridae</taxon>
        <taxon>Pentapetalae</taxon>
        <taxon>rosids</taxon>
        <taxon>fabids</taxon>
        <taxon>Malpighiales</taxon>
        <taxon>Salicaceae</taxon>
        <taxon>Saliceae</taxon>
        <taxon>Salix</taxon>
    </lineage>
</organism>